<protein>
    <submittedName>
        <fullName evidence="1">Uncharacterized protein</fullName>
    </submittedName>
</protein>
<feature type="non-terminal residue" evidence="1">
    <location>
        <position position="376"/>
    </location>
</feature>
<comment type="caution">
    <text evidence="1">The sequence shown here is derived from an EMBL/GenBank/DDBJ whole genome shotgun (WGS) entry which is preliminary data.</text>
</comment>
<evidence type="ECO:0000313" key="1">
    <source>
        <dbReference type="EMBL" id="KAH7909427.1"/>
    </source>
</evidence>
<accession>A0ACB8A8M4</accession>
<dbReference type="EMBL" id="MU267760">
    <property type="protein sequence ID" value="KAH7909427.1"/>
    <property type="molecule type" value="Genomic_DNA"/>
</dbReference>
<gene>
    <name evidence="1" type="ORF">BJ138DRAFT_1010851</name>
</gene>
<keyword evidence="2" id="KW-1185">Reference proteome</keyword>
<proteinExistence type="predicted"/>
<sequence>MPDAIEANLTKQIRNFIWDDAKTPPISIEQLHKPLKEGGIKLLDIKTRNQAIDVIWLKSYLDISQKRPNWAFITDILINNTFPSGISNLKDLPLILQTQNPPTQGRNANKLPKEVLQLLKTAKKFNAITAPIKLSSYLKKQMPAWAHLGVPPKTYHKTKDKCLKTTHNAKKITDLVNMSARLENQQTHRRSAYCDCEECKHDRSKGCIDPNKCATRANLIIGNMAPKFNIQNTPHNDNLTLTHRRKEKNNANRDKNKGEITFDPTVSSKNCLSECFRIFTNPDETSTQPAYRLQVGTRGRTNQNENIIVYTDGSCINNGKDDAKCGAGIWIDDNHPLNRSIRIKFKNQSNQIGELVAILVTLQTINPATTITIKTD</sequence>
<name>A0ACB8A8M4_9AGAM</name>
<reference evidence="1" key="1">
    <citation type="journal article" date="2021" name="New Phytol.">
        <title>Evolutionary innovations through gain and loss of genes in the ectomycorrhizal Boletales.</title>
        <authorList>
            <person name="Wu G."/>
            <person name="Miyauchi S."/>
            <person name="Morin E."/>
            <person name="Kuo A."/>
            <person name="Drula E."/>
            <person name="Varga T."/>
            <person name="Kohler A."/>
            <person name="Feng B."/>
            <person name="Cao Y."/>
            <person name="Lipzen A."/>
            <person name="Daum C."/>
            <person name="Hundley H."/>
            <person name="Pangilinan J."/>
            <person name="Johnson J."/>
            <person name="Barry K."/>
            <person name="LaButti K."/>
            <person name="Ng V."/>
            <person name="Ahrendt S."/>
            <person name="Min B."/>
            <person name="Choi I.G."/>
            <person name="Park H."/>
            <person name="Plett J.M."/>
            <person name="Magnuson J."/>
            <person name="Spatafora J.W."/>
            <person name="Nagy L.G."/>
            <person name="Henrissat B."/>
            <person name="Grigoriev I.V."/>
            <person name="Yang Z.L."/>
            <person name="Xu J."/>
            <person name="Martin F.M."/>
        </authorList>
    </citation>
    <scope>NUCLEOTIDE SEQUENCE</scope>
    <source>
        <strain evidence="1">ATCC 28755</strain>
    </source>
</reference>
<evidence type="ECO:0000313" key="2">
    <source>
        <dbReference type="Proteomes" id="UP000790377"/>
    </source>
</evidence>
<dbReference type="Proteomes" id="UP000790377">
    <property type="component" value="Unassembled WGS sequence"/>
</dbReference>
<organism evidence="1 2">
    <name type="scientific">Hygrophoropsis aurantiaca</name>
    <dbReference type="NCBI Taxonomy" id="72124"/>
    <lineage>
        <taxon>Eukaryota</taxon>
        <taxon>Fungi</taxon>
        <taxon>Dikarya</taxon>
        <taxon>Basidiomycota</taxon>
        <taxon>Agaricomycotina</taxon>
        <taxon>Agaricomycetes</taxon>
        <taxon>Agaricomycetidae</taxon>
        <taxon>Boletales</taxon>
        <taxon>Coniophorineae</taxon>
        <taxon>Hygrophoropsidaceae</taxon>
        <taxon>Hygrophoropsis</taxon>
    </lineage>
</organism>